<dbReference type="SUPFAM" id="SSF55681">
    <property type="entry name" value="Class II aaRS and biotin synthetases"/>
    <property type="match status" value="1"/>
</dbReference>
<evidence type="ECO:0000256" key="8">
    <source>
        <dbReference type="ARBA" id="ARBA00022741"/>
    </source>
</evidence>
<dbReference type="RefSeq" id="WP_050333807.1">
    <property type="nucleotide sequence ID" value="NZ_CP012195.1"/>
</dbReference>
<comment type="cofactor">
    <cofactor evidence="15">
        <name>Mg(2+)</name>
        <dbReference type="ChEBI" id="CHEBI:18420"/>
    </cofactor>
    <text evidence="15">Binds 2 magnesium ions per tetramer.</text>
</comment>
<proteinExistence type="inferred from homology"/>
<evidence type="ECO:0000256" key="12">
    <source>
        <dbReference type="ARBA" id="ARBA00022917"/>
    </source>
</evidence>
<feature type="binding site" evidence="15">
    <location>
        <position position="454"/>
    </location>
    <ligand>
        <name>Mg(2+)</name>
        <dbReference type="ChEBI" id="CHEBI:18420"/>
        <note>shared with alpha subunit</note>
    </ligand>
</feature>
<evidence type="ECO:0000259" key="18">
    <source>
        <dbReference type="PROSITE" id="PS51447"/>
    </source>
</evidence>
<dbReference type="InterPro" id="IPR012340">
    <property type="entry name" value="NA-bd_OB-fold"/>
</dbReference>
<evidence type="ECO:0000256" key="2">
    <source>
        <dbReference type="ARBA" id="ARBA00008653"/>
    </source>
</evidence>
<dbReference type="SUPFAM" id="SSF54991">
    <property type="entry name" value="Anticodon-binding domain of PheRS"/>
    <property type="match status" value="1"/>
</dbReference>
<accession>A0AAU8TZ25</accession>
<evidence type="ECO:0000259" key="17">
    <source>
        <dbReference type="PROSITE" id="PS50886"/>
    </source>
</evidence>
<reference evidence="20 21" key="1">
    <citation type="journal article" date="2015" name="Genome Announc.">
        <title>Complete Genome Sequence of the Campylobacter ureolyticus Clinical Isolate RIGS 9880.</title>
        <authorList>
            <person name="Miller W.G."/>
            <person name="Yee E."/>
            <person name="On S.L."/>
            <person name="Andersen L.P."/>
            <person name="Bono J.L."/>
        </authorList>
    </citation>
    <scope>NUCLEOTIDE SEQUENCE [LARGE SCALE GENOMIC DNA]</scope>
    <source>
        <strain evidence="20 21">RIGS 9880</strain>
    </source>
</reference>
<feature type="binding site" evidence="15">
    <location>
        <position position="444"/>
    </location>
    <ligand>
        <name>Mg(2+)</name>
        <dbReference type="ChEBI" id="CHEBI:18420"/>
        <note>shared with alpha subunit</note>
    </ligand>
</feature>
<dbReference type="GO" id="GO:0004826">
    <property type="term" value="F:phenylalanine-tRNA ligase activity"/>
    <property type="evidence" value="ECO:0007669"/>
    <property type="project" value="UniProtKB-UniRule"/>
</dbReference>
<dbReference type="EC" id="6.1.1.20" evidence="15"/>
<dbReference type="Gene3D" id="2.40.50.140">
    <property type="entry name" value="Nucleic acid-binding proteins"/>
    <property type="match status" value="1"/>
</dbReference>
<keyword evidence="4 15" id="KW-0963">Cytoplasm</keyword>
<dbReference type="InterPro" id="IPR002547">
    <property type="entry name" value="tRNA-bd_dom"/>
</dbReference>
<dbReference type="InterPro" id="IPR004532">
    <property type="entry name" value="Phe-tRNA-ligase_IIc_bsu_bact"/>
</dbReference>
<dbReference type="InterPro" id="IPR033714">
    <property type="entry name" value="tRNA_bind_bactPheRS"/>
</dbReference>
<dbReference type="FunFam" id="2.40.50.140:FF:000045">
    <property type="entry name" value="Phenylalanine--tRNA ligase beta subunit"/>
    <property type="match status" value="1"/>
</dbReference>
<feature type="domain" description="B5" evidence="19">
    <location>
        <begin position="391"/>
        <end position="466"/>
    </location>
</feature>
<evidence type="ECO:0000256" key="4">
    <source>
        <dbReference type="ARBA" id="ARBA00022490"/>
    </source>
</evidence>
<dbReference type="Pfam" id="PF01588">
    <property type="entry name" value="tRNA_bind"/>
    <property type="match status" value="1"/>
</dbReference>
<dbReference type="HAMAP" id="MF_00283">
    <property type="entry name" value="Phe_tRNA_synth_beta1"/>
    <property type="match status" value="1"/>
</dbReference>
<keyword evidence="9 15" id="KW-0067">ATP-binding</keyword>
<evidence type="ECO:0000259" key="19">
    <source>
        <dbReference type="PROSITE" id="PS51483"/>
    </source>
</evidence>
<evidence type="ECO:0000256" key="14">
    <source>
        <dbReference type="ARBA" id="ARBA00049255"/>
    </source>
</evidence>
<dbReference type="SMART" id="SM00874">
    <property type="entry name" value="B5"/>
    <property type="match status" value="1"/>
</dbReference>
<dbReference type="PROSITE" id="PS50886">
    <property type="entry name" value="TRBD"/>
    <property type="match status" value="1"/>
</dbReference>
<evidence type="ECO:0000256" key="9">
    <source>
        <dbReference type="ARBA" id="ARBA00022840"/>
    </source>
</evidence>
<evidence type="ECO:0000256" key="7">
    <source>
        <dbReference type="ARBA" id="ARBA00022723"/>
    </source>
</evidence>
<dbReference type="InterPro" id="IPR005147">
    <property type="entry name" value="tRNA_synthase_B5-dom"/>
</dbReference>
<dbReference type="CDD" id="cd02796">
    <property type="entry name" value="tRNA_bind_bactPheRS"/>
    <property type="match status" value="1"/>
</dbReference>
<keyword evidence="13 15" id="KW-0030">Aminoacyl-tRNA synthetase</keyword>
<feature type="binding site" evidence="15">
    <location>
        <position position="450"/>
    </location>
    <ligand>
        <name>Mg(2+)</name>
        <dbReference type="ChEBI" id="CHEBI:18420"/>
        <note>shared with alpha subunit</note>
    </ligand>
</feature>
<feature type="domain" description="TRNA-binding" evidence="17">
    <location>
        <begin position="39"/>
        <end position="150"/>
    </location>
</feature>
<evidence type="ECO:0000313" key="21">
    <source>
        <dbReference type="Proteomes" id="UP000063971"/>
    </source>
</evidence>
<keyword evidence="8 15" id="KW-0547">Nucleotide-binding</keyword>
<evidence type="ECO:0000256" key="5">
    <source>
        <dbReference type="ARBA" id="ARBA00022555"/>
    </source>
</evidence>
<dbReference type="PROSITE" id="PS51447">
    <property type="entry name" value="FDX_ACB"/>
    <property type="match status" value="1"/>
</dbReference>
<evidence type="ECO:0000256" key="1">
    <source>
        <dbReference type="ARBA" id="ARBA00004496"/>
    </source>
</evidence>
<dbReference type="GO" id="GO:0009328">
    <property type="term" value="C:phenylalanine-tRNA ligase complex"/>
    <property type="evidence" value="ECO:0007669"/>
    <property type="project" value="TreeGrafter"/>
</dbReference>
<feature type="domain" description="FDX-ACB" evidence="18">
    <location>
        <begin position="684"/>
        <end position="776"/>
    </location>
</feature>
<evidence type="ECO:0000256" key="13">
    <source>
        <dbReference type="ARBA" id="ARBA00023146"/>
    </source>
</evidence>
<dbReference type="GO" id="GO:0005524">
    <property type="term" value="F:ATP binding"/>
    <property type="evidence" value="ECO:0007669"/>
    <property type="project" value="UniProtKB-UniRule"/>
</dbReference>
<evidence type="ECO:0000256" key="3">
    <source>
        <dbReference type="ARBA" id="ARBA00011209"/>
    </source>
</evidence>
<evidence type="ECO:0000256" key="16">
    <source>
        <dbReference type="PROSITE-ProRule" id="PRU00209"/>
    </source>
</evidence>
<dbReference type="Proteomes" id="UP000063971">
    <property type="component" value="Chromosome"/>
</dbReference>
<dbReference type="Gene3D" id="3.30.930.10">
    <property type="entry name" value="Bira Bifunctional Protein, Domain 2"/>
    <property type="match status" value="1"/>
</dbReference>
<evidence type="ECO:0000256" key="10">
    <source>
        <dbReference type="ARBA" id="ARBA00022842"/>
    </source>
</evidence>
<keyword evidence="12 15" id="KW-0648">Protein biosynthesis</keyword>
<dbReference type="GO" id="GO:0006432">
    <property type="term" value="P:phenylalanyl-tRNA aminoacylation"/>
    <property type="evidence" value="ECO:0007669"/>
    <property type="project" value="UniProtKB-UniRule"/>
</dbReference>
<dbReference type="InterPro" id="IPR045060">
    <property type="entry name" value="Phe-tRNA-ligase_IIc_bsu"/>
</dbReference>
<dbReference type="NCBIfam" id="TIGR00472">
    <property type="entry name" value="pheT_bact"/>
    <property type="match status" value="1"/>
</dbReference>
<dbReference type="GO" id="GO:0000287">
    <property type="term" value="F:magnesium ion binding"/>
    <property type="evidence" value="ECO:0007669"/>
    <property type="project" value="UniProtKB-UniRule"/>
</dbReference>
<feature type="binding site" evidence="15">
    <location>
        <position position="453"/>
    </location>
    <ligand>
        <name>Mg(2+)</name>
        <dbReference type="ChEBI" id="CHEBI:18420"/>
        <note>shared with alpha subunit</note>
    </ligand>
</feature>
<dbReference type="Pfam" id="PF03484">
    <property type="entry name" value="B5"/>
    <property type="match status" value="1"/>
</dbReference>
<evidence type="ECO:0000256" key="15">
    <source>
        <dbReference type="HAMAP-Rule" id="MF_00283"/>
    </source>
</evidence>
<dbReference type="Gene3D" id="3.30.56.10">
    <property type="match status" value="2"/>
</dbReference>
<sequence length="776" mass="87674">MIVTRNWLQEWIDISQINSETLVKILNEIGLEVDSYSEIRLPQKVVIGYVKSKRAHENSDKLNICEVDVGSEILQIVCGAKNVETGQYVAVSLIGATLPNGIRIKPAKLRGVDSFGMICSATELGLPKLNDGIMVLDNSLGDIVIGRELCKYPLLNDDIIEIGLTPNRGDCLSIYGVARDLSVALDISLKPLSYSDQDGLLGIGRLLGIHSNEKINSFFEYKAFSIEKELKLDLIKSLRVNFAGISKGSVTENLLAYATYSTGVLLRAYDGQKLKNKDDKVMLEIRSEKFGNSSVYENNQLVSLAGISQDDKFKIDENSKLVIIEANYTDPKIIATATNENKELKGDEHIYRAVRGSEPKLSVGLEYLCSIISKNDSINLYSGTQKVKPIKEPKTVIFSAEQINNIIGKEILRNDAVKILKKLGFEIGIEQDLINAKVPLFRHDIENVYDIAEEIVRIVGIDNIPSKPLMFNEQNRINNYFKEYKNKKNLKRKACDNGFFECIHYIFDSEEELLKFGFKKCKTQILNPITSDLNALRPTLINHLLKSSVRNYKKNSQRSIKLFEIGAVFDENAKQSDKVAFLMSGLINEASLLNTQKPKEIDFITFASKVQNIIGKFSCKVPNNTISYLNKFEQAQIIQDKKVIGYIGRVDLSIENELELLKTYICEINYEDLKFDDIVAKAYSKFPSIGRDLSLIVPKNMRYEEVREVLKSVKTKNLKSFNLVDIYSDESLKDFNSITIKFIFQSMEETLEDSEISKELDEILKALKEKLNVGIR</sequence>
<dbReference type="InterPro" id="IPR036690">
    <property type="entry name" value="Fdx_antiC-bd_sf"/>
</dbReference>
<keyword evidence="11 16" id="KW-0694">RNA-binding</keyword>
<dbReference type="PANTHER" id="PTHR10947:SF0">
    <property type="entry name" value="PHENYLALANINE--TRNA LIGASE BETA SUBUNIT"/>
    <property type="match status" value="1"/>
</dbReference>
<dbReference type="InterPro" id="IPR045864">
    <property type="entry name" value="aa-tRNA-synth_II/BPL/LPL"/>
</dbReference>
<dbReference type="InterPro" id="IPR005121">
    <property type="entry name" value="Fdx_antiC-bd"/>
</dbReference>
<dbReference type="GO" id="GO:0000049">
    <property type="term" value="F:tRNA binding"/>
    <property type="evidence" value="ECO:0007669"/>
    <property type="project" value="UniProtKB-UniRule"/>
</dbReference>
<evidence type="ECO:0000313" key="20">
    <source>
        <dbReference type="EMBL" id="AKT90238.1"/>
    </source>
</evidence>
<gene>
    <name evidence="15 20" type="primary">pheT</name>
    <name evidence="20" type="ORF">CUREO_0359</name>
</gene>
<comment type="catalytic activity">
    <reaction evidence="14 15">
        <text>tRNA(Phe) + L-phenylalanine + ATP = L-phenylalanyl-tRNA(Phe) + AMP + diphosphate + H(+)</text>
        <dbReference type="Rhea" id="RHEA:19413"/>
        <dbReference type="Rhea" id="RHEA-COMP:9668"/>
        <dbReference type="Rhea" id="RHEA-COMP:9699"/>
        <dbReference type="ChEBI" id="CHEBI:15378"/>
        <dbReference type="ChEBI" id="CHEBI:30616"/>
        <dbReference type="ChEBI" id="CHEBI:33019"/>
        <dbReference type="ChEBI" id="CHEBI:58095"/>
        <dbReference type="ChEBI" id="CHEBI:78442"/>
        <dbReference type="ChEBI" id="CHEBI:78531"/>
        <dbReference type="ChEBI" id="CHEBI:456215"/>
        <dbReference type="EC" id="6.1.1.20"/>
    </reaction>
</comment>
<dbReference type="PROSITE" id="PS51483">
    <property type="entry name" value="B5"/>
    <property type="match status" value="1"/>
</dbReference>
<dbReference type="Pfam" id="PF17759">
    <property type="entry name" value="tRNA_synthFbeta"/>
    <property type="match status" value="1"/>
</dbReference>
<dbReference type="InterPro" id="IPR041616">
    <property type="entry name" value="PheRS_beta_core"/>
</dbReference>
<evidence type="ECO:0000256" key="6">
    <source>
        <dbReference type="ARBA" id="ARBA00022598"/>
    </source>
</evidence>
<evidence type="ECO:0000256" key="11">
    <source>
        <dbReference type="ARBA" id="ARBA00022884"/>
    </source>
</evidence>
<dbReference type="SUPFAM" id="SSF56037">
    <property type="entry name" value="PheT/TilS domain"/>
    <property type="match status" value="1"/>
</dbReference>
<dbReference type="AlphaFoldDB" id="A0AAU8TZ25"/>
<dbReference type="Gene3D" id="3.30.70.380">
    <property type="entry name" value="Ferrodoxin-fold anticodon-binding domain"/>
    <property type="match status" value="1"/>
</dbReference>
<dbReference type="SUPFAM" id="SSF50249">
    <property type="entry name" value="Nucleic acid-binding proteins"/>
    <property type="match status" value="1"/>
</dbReference>
<dbReference type="InterPro" id="IPR009061">
    <property type="entry name" value="DNA-bd_dom_put_sf"/>
</dbReference>
<dbReference type="EMBL" id="CP012195">
    <property type="protein sequence ID" value="AKT90238.1"/>
    <property type="molecule type" value="Genomic_DNA"/>
</dbReference>
<dbReference type="SUPFAM" id="SSF46955">
    <property type="entry name" value="Putative DNA-binding domain"/>
    <property type="match status" value="1"/>
</dbReference>
<dbReference type="Pfam" id="PF03147">
    <property type="entry name" value="FDX-ACB"/>
    <property type="match status" value="1"/>
</dbReference>
<comment type="subcellular location">
    <subcellularLocation>
        <location evidence="1 15">Cytoplasm</location>
    </subcellularLocation>
</comment>
<name>A0AAU8TZ25_9BACT</name>
<organism evidence="20 21">
    <name type="scientific">Campylobacter ureolyticus RIGS 9880</name>
    <dbReference type="NCBI Taxonomy" id="1032069"/>
    <lineage>
        <taxon>Bacteria</taxon>
        <taxon>Pseudomonadati</taxon>
        <taxon>Campylobacterota</taxon>
        <taxon>Epsilonproteobacteria</taxon>
        <taxon>Campylobacterales</taxon>
        <taxon>Campylobacteraceae</taxon>
        <taxon>Campylobacter</taxon>
    </lineage>
</organism>
<dbReference type="SMART" id="SM00896">
    <property type="entry name" value="FDX-ACB"/>
    <property type="match status" value="1"/>
</dbReference>
<dbReference type="NCBIfam" id="NF045760">
    <property type="entry name" value="YtpR"/>
    <property type="match status" value="1"/>
</dbReference>
<keyword evidence="5 16" id="KW-0820">tRNA-binding</keyword>
<protein>
    <recommendedName>
        <fullName evidence="15">Phenylalanine--tRNA ligase beta subunit</fullName>
        <ecNumber evidence="15">6.1.1.20</ecNumber>
    </recommendedName>
    <alternativeName>
        <fullName evidence="15">Phenylalanyl-tRNA synthetase beta subunit</fullName>
        <shortName evidence="15">PheRS</shortName>
    </alternativeName>
</protein>
<keyword evidence="10 15" id="KW-0460">Magnesium</keyword>
<dbReference type="PANTHER" id="PTHR10947">
    <property type="entry name" value="PHENYLALANYL-TRNA SYNTHETASE BETA CHAIN AND LEUCINE-RICH REPEAT-CONTAINING PROTEIN 47"/>
    <property type="match status" value="1"/>
</dbReference>
<keyword evidence="7 15" id="KW-0479">Metal-binding</keyword>
<dbReference type="KEGG" id="cure:CUREO_0359"/>
<comment type="subunit">
    <text evidence="3 15">Tetramer of two alpha and two beta subunits.</text>
</comment>
<keyword evidence="6 15" id="KW-0436">Ligase</keyword>
<comment type="similarity">
    <text evidence="2 15">Belongs to the phenylalanyl-tRNA synthetase beta subunit family. Type 1 subfamily.</text>
</comment>